<gene>
    <name evidence="11" type="ORF">GGD88_003290</name>
</gene>
<name>A0A7W6S256_9PROT</name>
<dbReference type="PANTHER" id="PTHR30511">
    <property type="entry name" value="ALANINE RACEMASE"/>
    <property type="match status" value="1"/>
</dbReference>
<comment type="pathway">
    <text evidence="7">Amino-acid biosynthesis; D-alanine biosynthesis; D-alanine from L-alanine: step 1/1.</text>
</comment>
<dbReference type="Pfam" id="PF01168">
    <property type="entry name" value="Ala_racemase_N"/>
    <property type="match status" value="1"/>
</dbReference>
<dbReference type="EMBL" id="JACIGI010000040">
    <property type="protein sequence ID" value="MBB4287540.1"/>
    <property type="molecule type" value="Genomic_DNA"/>
</dbReference>
<dbReference type="Pfam" id="PF00842">
    <property type="entry name" value="Ala_racemase_C"/>
    <property type="match status" value="1"/>
</dbReference>
<keyword evidence="6 7" id="KW-0413">Isomerase</keyword>
<evidence type="ECO:0000256" key="4">
    <source>
        <dbReference type="ARBA" id="ARBA00013089"/>
    </source>
</evidence>
<dbReference type="SUPFAM" id="SSF50621">
    <property type="entry name" value="Alanine racemase C-terminal domain-like"/>
    <property type="match status" value="1"/>
</dbReference>
<evidence type="ECO:0000256" key="1">
    <source>
        <dbReference type="ARBA" id="ARBA00000316"/>
    </source>
</evidence>
<dbReference type="PRINTS" id="PR00992">
    <property type="entry name" value="ALARACEMASE"/>
</dbReference>
<feature type="binding site" evidence="7 9">
    <location>
        <position position="161"/>
    </location>
    <ligand>
        <name>substrate</name>
    </ligand>
</feature>
<dbReference type="UniPathway" id="UPA00042">
    <property type="reaction ID" value="UER00497"/>
</dbReference>
<keyword evidence="12" id="KW-1185">Reference proteome</keyword>
<dbReference type="SMART" id="SM01005">
    <property type="entry name" value="Ala_racemase_C"/>
    <property type="match status" value="1"/>
</dbReference>
<dbReference type="InterPro" id="IPR011079">
    <property type="entry name" value="Ala_racemase_C"/>
</dbReference>
<comment type="catalytic activity">
    <reaction evidence="1 7">
        <text>L-alanine = D-alanine</text>
        <dbReference type="Rhea" id="RHEA:20249"/>
        <dbReference type="ChEBI" id="CHEBI:57416"/>
        <dbReference type="ChEBI" id="CHEBI:57972"/>
        <dbReference type="EC" id="5.1.1.1"/>
    </reaction>
</comment>
<evidence type="ECO:0000256" key="9">
    <source>
        <dbReference type="PIRSR" id="PIRSR600821-52"/>
    </source>
</evidence>
<evidence type="ECO:0000259" key="10">
    <source>
        <dbReference type="SMART" id="SM01005"/>
    </source>
</evidence>
<dbReference type="NCBIfam" id="TIGR00492">
    <property type="entry name" value="alr"/>
    <property type="match status" value="1"/>
</dbReference>
<dbReference type="GO" id="GO:0008784">
    <property type="term" value="F:alanine racemase activity"/>
    <property type="evidence" value="ECO:0007669"/>
    <property type="project" value="UniProtKB-UniRule"/>
</dbReference>
<keyword evidence="5 7" id="KW-0663">Pyridoxal phosphate</keyword>
<dbReference type="PANTHER" id="PTHR30511:SF0">
    <property type="entry name" value="ALANINE RACEMASE, CATABOLIC-RELATED"/>
    <property type="match status" value="1"/>
</dbReference>
<evidence type="ECO:0000256" key="7">
    <source>
        <dbReference type="HAMAP-Rule" id="MF_01201"/>
    </source>
</evidence>
<dbReference type="PROSITE" id="PS00395">
    <property type="entry name" value="ALANINE_RACEMASE"/>
    <property type="match status" value="1"/>
</dbReference>
<evidence type="ECO:0000256" key="3">
    <source>
        <dbReference type="ARBA" id="ARBA00007880"/>
    </source>
</evidence>
<feature type="active site" description="Proton acceptor; specific for D-alanine" evidence="7">
    <location>
        <position position="60"/>
    </location>
</feature>
<dbReference type="InterPro" id="IPR000821">
    <property type="entry name" value="Ala_racemase"/>
</dbReference>
<dbReference type="InterPro" id="IPR029066">
    <property type="entry name" value="PLP-binding_barrel"/>
</dbReference>
<evidence type="ECO:0000313" key="12">
    <source>
        <dbReference type="Proteomes" id="UP000555728"/>
    </source>
</evidence>
<comment type="similarity">
    <text evidence="3 7">Belongs to the alanine racemase family.</text>
</comment>
<dbReference type="EC" id="5.1.1.1" evidence="4 7"/>
<feature type="modified residue" description="N6-(pyridoxal phosphate)lysine" evidence="7 8">
    <location>
        <position position="60"/>
    </location>
</feature>
<evidence type="ECO:0000256" key="2">
    <source>
        <dbReference type="ARBA" id="ARBA00001933"/>
    </source>
</evidence>
<feature type="binding site" evidence="7 9">
    <location>
        <position position="331"/>
    </location>
    <ligand>
        <name>substrate</name>
    </ligand>
</feature>
<comment type="caution">
    <text evidence="11">The sequence shown here is derived from an EMBL/GenBank/DDBJ whole genome shotgun (WGS) entry which is preliminary data.</text>
</comment>
<evidence type="ECO:0000256" key="8">
    <source>
        <dbReference type="PIRSR" id="PIRSR600821-50"/>
    </source>
</evidence>
<evidence type="ECO:0000313" key="11">
    <source>
        <dbReference type="EMBL" id="MBB4287540.1"/>
    </source>
</evidence>
<dbReference type="Gene3D" id="3.20.20.10">
    <property type="entry name" value="Alanine racemase"/>
    <property type="match status" value="1"/>
</dbReference>
<feature type="active site" description="Proton acceptor; specific for L-alanine" evidence="7">
    <location>
        <position position="283"/>
    </location>
</feature>
<reference evidence="11 12" key="1">
    <citation type="submission" date="2020-08" db="EMBL/GenBank/DDBJ databases">
        <title>Genome sequencing of Purple Non-Sulfur Bacteria from various extreme environments.</title>
        <authorList>
            <person name="Mayer M."/>
        </authorList>
    </citation>
    <scope>NUCLEOTIDE SEQUENCE [LARGE SCALE GENOMIC DNA]</scope>
    <source>
        <strain evidence="11 12">JA135</strain>
    </source>
</reference>
<organism evidence="11 12">
    <name type="scientific">Roseospira goensis</name>
    <dbReference type="NCBI Taxonomy" id="391922"/>
    <lineage>
        <taxon>Bacteria</taxon>
        <taxon>Pseudomonadati</taxon>
        <taxon>Pseudomonadota</taxon>
        <taxon>Alphaproteobacteria</taxon>
        <taxon>Rhodospirillales</taxon>
        <taxon>Rhodospirillaceae</taxon>
        <taxon>Roseospira</taxon>
    </lineage>
</organism>
<evidence type="ECO:0000256" key="5">
    <source>
        <dbReference type="ARBA" id="ARBA00022898"/>
    </source>
</evidence>
<protein>
    <recommendedName>
        <fullName evidence="4 7">Alanine racemase</fullName>
        <ecNumber evidence="4 7">5.1.1.1</ecNumber>
    </recommendedName>
</protein>
<sequence>MTSPLRLSPGPLPAAVPAADALADPRAGGILTVDLDALAGNWRRLQARLKPGTECGGVVKANGYGLGAVSVAHALYRAGCRTFFVAQLEEGLRVAPTLPADSRVFVLSGPTPGTEPEFSAARLIPVLNSREQIDRWAAHARGHPGDQAAPAAIHVDTGMTRLGLSDAELAALRADPGVLDGIAVRLVMSHLACADEPGHPLNAAQIAAFDAARPAFPGVPGSLANSSGVFLGPATHHDVARPGVALYGVNPTPGRPNPMAAVIRLQARVLQVRHVDAPATVGYGACHRSAAGSRIATVGVGYADGLPRASSGLIMGYVGATPVPLVGRVSMDLVTFDITSVPAETPVRPGDLIDLIGPFNPVDDLAARAGTIGYEILTTLGPRFARHHVGTGWGPAAAAGGGTGGGATERT</sequence>
<dbReference type="AlphaFoldDB" id="A0A7W6S256"/>
<dbReference type="InterPro" id="IPR001608">
    <property type="entry name" value="Ala_racemase_N"/>
</dbReference>
<dbReference type="CDD" id="cd00430">
    <property type="entry name" value="PLPDE_III_AR"/>
    <property type="match status" value="1"/>
</dbReference>
<evidence type="ECO:0000256" key="6">
    <source>
        <dbReference type="ARBA" id="ARBA00023235"/>
    </source>
</evidence>
<dbReference type="SUPFAM" id="SSF51419">
    <property type="entry name" value="PLP-binding barrel"/>
    <property type="match status" value="1"/>
</dbReference>
<dbReference type="InterPro" id="IPR009006">
    <property type="entry name" value="Ala_racemase/Decarboxylase_C"/>
</dbReference>
<dbReference type="Gene3D" id="2.40.37.10">
    <property type="entry name" value="Lyase, Ornithine Decarboxylase, Chain A, domain 1"/>
    <property type="match status" value="1"/>
</dbReference>
<feature type="domain" description="Alanine racemase C-terminal" evidence="10">
    <location>
        <begin position="262"/>
        <end position="389"/>
    </location>
</feature>
<dbReference type="GO" id="GO:0005829">
    <property type="term" value="C:cytosol"/>
    <property type="evidence" value="ECO:0007669"/>
    <property type="project" value="TreeGrafter"/>
</dbReference>
<dbReference type="InterPro" id="IPR020622">
    <property type="entry name" value="Ala_racemase_pyridoxalP-BS"/>
</dbReference>
<comment type="function">
    <text evidence="7">Catalyzes the interconversion of L-alanine and D-alanine. May also act on other amino acids.</text>
</comment>
<dbReference type="GO" id="GO:0030170">
    <property type="term" value="F:pyridoxal phosphate binding"/>
    <property type="evidence" value="ECO:0007669"/>
    <property type="project" value="UniProtKB-UniRule"/>
</dbReference>
<comment type="cofactor">
    <cofactor evidence="2 7 8">
        <name>pyridoxal 5'-phosphate</name>
        <dbReference type="ChEBI" id="CHEBI:597326"/>
    </cofactor>
</comment>
<dbReference type="GO" id="GO:0030632">
    <property type="term" value="P:D-alanine biosynthetic process"/>
    <property type="evidence" value="ECO:0007669"/>
    <property type="project" value="UniProtKB-UniRule"/>
</dbReference>
<dbReference type="HAMAP" id="MF_01201">
    <property type="entry name" value="Ala_racemase"/>
    <property type="match status" value="1"/>
</dbReference>
<proteinExistence type="inferred from homology"/>
<dbReference type="Proteomes" id="UP000555728">
    <property type="component" value="Unassembled WGS sequence"/>
</dbReference>
<accession>A0A7W6S256</accession>